<geneLocation type="plasmid" evidence="2">
    <name>5</name>
</geneLocation>
<dbReference type="InterPro" id="IPR021451">
    <property type="entry name" value="DUF3102"/>
</dbReference>
<protein>
    <recommendedName>
        <fullName evidence="3">DUF3102 domain-containing protein</fullName>
    </recommendedName>
</protein>
<evidence type="ECO:0000256" key="1">
    <source>
        <dbReference type="SAM" id="Coils"/>
    </source>
</evidence>
<dbReference type="RefSeq" id="WP_339164344.1">
    <property type="nucleotide sequence ID" value="NZ_LR743514.1"/>
</dbReference>
<dbReference type="EMBL" id="LR743514">
    <property type="protein sequence ID" value="CAA2145613.1"/>
    <property type="molecule type" value="Genomic_DNA"/>
</dbReference>
<organism evidence="2">
    <name type="scientific">Methylobacterium bullatum</name>
    <dbReference type="NCBI Taxonomy" id="570505"/>
    <lineage>
        <taxon>Bacteria</taxon>
        <taxon>Pseudomonadati</taxon>
        <taxon>Pseudomonadota</taxon>
        <taxon>Alphaproteobacteria</taxon>
        <taxon>Hyphomicrobiales</taxon>
        <taxon>Methylobacteriaceae</taxon>
        <taxon>Methylobacterium</taxon>
    </lineage>
</organism>
<dbReference type="AlphaFoldDB" id="A0A679KE12"/>
<gene>
    <name evidence="2" type="ORF">MBLL_04740</name>
</gene>
<accession>A0A679KE12</accession>
<dbReference type="Pfam" id="PF11300">
    <property type="entry name" value="DUF3102"/>
    <property type="match status" value="1"/>
</dbReference>
<name>A0A679KE12_9HYPH</name>
<evidence type="ECO:0000313" key="2">
    <source>
        <dbReference type="EMBL" id="CAA2145613.1"/>
    </source>
</evidence>
<keyword evidence="2" id="KW-0614">Plasmid</keyword>
<feature type="coiled-coil region" evidence="1">
    <location>
        <begin position="98"/>
        <end position="160"/>
    </location>
</feature>
<sequence>MSRTAADIIEIGRDLIEVKRTIGHGNYLPWIEAEFGMSARTAQKFVQAAQSVGDKYEPSSHLPATVLYALASPATEETVREELQRRVDAGEMVTPTDVAELKRKLAAEKAATKEAKDDIKVHRSAAQEAKDERDRFRTELDFERSKVLRQAEEIERLKQDGVIHSYPAPAAQAAPLPAPSLPDPDADFRAWLAEGRRWLDRGDAARKWETFWG</sequence>
<evidence type="ECO:0008006" key="3">
    <source>
        <dbReference type="Google" id="ProtNLM"/>
    </source>
</evidence>
<proteinExistence type="predicted"/>
<keyword evidence="1" id="KW-0175">Coiled coil</keyword>
<reference evidence="2" key="1">
    <citation type="submission" date="2019-12" db="EMBL/GenBank/DDBJ databases">
        <authorList>
            <person name="Cremers G."/>
        </authorList>
    </citation>
    <scope>NUCLEOTIDE SEQUENCE</scope>
    <source>
        <strain evidence="2">Mbul2</strain>
        <plasmid evidence="2">5</plasmid>
    </source>
</reference>